<feature type="non-terminal residue" evidence="2">
    <location>
        <position position="1"/>
    </location>
</feature>
<dbReference type="PANTHER" id="PTHR42673:SF4">
    <property type="entry name" value="MALEYLACETOACETATE ISOMERASE"/>
    <property type="match status" value="1"/>
</dbReference>
<dbReference type="GO" id="GO:0016034">
    <property type="term" value="F:maleylacetoacetate isomerase activity"/>
    <property type="evidence" value="ECO:0007669"/>
    <property type="project" value="TreeGrafter"/>
</dbReference>
<keyword evidence="3" id="KW-1185">Reference proteome</keyword>
<proteinExistence type="predicted"/>
<dbReference type="InterPro" id="IPR036249">
    <property type="entry name" value="Thioredoxin-like_sf"/>
</dbReference>
<reference evidence="2 3" key="1">
    <citation type="journal article" date="2016" name="Nat. Commun.">
        <title>Ectomycorrhizal ecology is imprinted in the genome of the dominant symbiotic fungus Cenococcum geophilum.</title>
        <authorList>
            <consortium name="DOE Joint Genome Institute"/>
            <person name="Peter M."/>
            <person name="Kohler A."/>
            <person name="Ohm R.A."/>
            <person name="Kuo A."/>
            <person name="Krutzmann J."/>
            <person name="Morin E."/>
            <person name="Arend M."/>
            <person name="Barry K.W."/>
            <person name="Binder M."/>
            <person name="Choi C."/>
            <person name="Clum A."/>
            <person name="Copeland A."/>
            <person name="Grisel N."/>
            <person name="Haridas S."/>
            <person name="Kipfer T."/>
            <person name="LaButti K."/>
            <person name="Lindquist E."/>
            <person name="Lipzen A."/>
            <person name="Maire R."/>
            <person name="Meier B."/>
            <person name="Mihaltcheva S."/>
            <person name="Molinier V."/>
            <person name="Murat C."/>
            <person name="Poggeler S."/>
            <person name="Quandt C.A."/>
            <person name="Sperisen C."/>
            <person name="Tritt A."/>
            <person name="Tisserant E."/>
            <person name="Crous P.W."/>
            <person name="Henrissat B."/>
            <person name="Nehls U."/>
            <person name="Egli S."/>
            <person name="Spatafora J.W."/>
            <person name="Grigoriev I.V."/>
            <person name="Martin F.M."/>
        </authorList>
    </citation>
    <scope>NUCLEOTIDE SEQUENCE [LARGE SCALE GENOMIC DNA]</scope>
    <source>
        <strain evidence="2 3">CBS 459.81</strain>
    </source>
</reference>
<evidence type="ECO:0000313" key="3">
    <source>
        <dbReference type="Proteomes" id="UP000250266"/>
    </source>
</evidence>
<evidence type="ECO:0000259" key="1">
    <source>
        <dbReference type="PROSITE" id="PS50404"/>
    </source>
</evidence>
<dbReference type="PROSITE" id="PS50404">
    <property type="entry name" value="GST_NTER"/>
    <property type="match status" value="1"/>
</dbReference>
<dbReference type="Proteomes" id="UP000250266">
    <property type="component" value="Unassembled WGS sequence"/>
</dbReference>
<dbReference type="AlphaFoldDB" id="A0A8E2E3R7"/>
<protein>
    <recommendedName>
        <fullName evidence="1">GST N-terminal domain-containing protein</fullName>
    </recommendedName>
</protein>
<accession>A0A8E2E3R7</accession>
<dbReference type="InterPro" id="IPR004045">
    <property type="entry name" value="Glutathione_S-Trfase_N"/>
</dbReference>
<dbReference type="GO" id="GO:0006749">
    <property type="term" value="P:glutathione metabolic process"/>
    <property type="evidence" value="ECO:0007669"/>
    <property type="project" value="TreeGrafter"/>
</dbReference>
<dbReference type="PANTHER" id="PTHR42673">
    <property type="entry name" value="MALEYLACETOACETATE ISOMERASE"/>
    <property type="match status" value="1"/>
</dbReference>
<dbReference type="Gene3D" id="1.20.1050.10">
    <property type="match status" value="1"/>
</dbReference>
<dbReference type="EMBL" id="KV745192">
    <property type="protein sequence ID" value="OCK76648.1"/>
    <property type="molecule type" value="Genomic_DNA"/>
</dbReference>
<dbReference type="OrthoDB" id="202840at2759"/>
<organism evidence="2 3">
    <name type="scientific">Lepidopterella palustris CBS 459.81</name>
    <dbReference type="NCBI Taxonomy" id="1314670"/>
    <lineage>
        <taxon>Eukaryota</taxon>
        <taxon>Fungi</taxon>
        <taxon>Dikarya</taxon>
        <taxon>Ascomycota</taxon>
        <taxon>Pezizomycotina</taxon>
        <taxon>Dothideomycetes</taxon>
        <taxon>Pleosporomycetidae</taxon>
        <taxon>Mytilinidiales</taxon>
        <taxon>Argynnaceae</taxon>
        <taxon>Lepidopterella</taxon>
    </lineage>
</organism>
<feature type="domain" description="GST N-terminal" evidence="1">
    <location>
        <begin position="1"/>
        <end position="57"/>
    </location>
</feature>
<evidence type="ECO:0000313" key="2">
    <source>
        <dbReference type="EMBL" id="OCK76648.1"/>
    </source>
</evidence>
<dbReference type="Gene3D" id="3.40.30.10">
    <property type="entry name" value="Glutaredoxin"/>
    <property type="match status" value="1"/>
</dbReference>
<name>A0A8E2E3R7_9PEZI</name>
<dbReference type="SUPFAM" id="SSF52833">
    <property type="entry name" value="Thioredoxin-like"/>
    <property type="match status" value="1"/>
</dbReference>
<sequence length="116" mass="12955">VSLKAPDSLNPTITTLNPATKLPVLLVLVANEDTPQIIITQSILILEYLEETFPSNSPLLPPPSSLEKRAKARELVNHLIACDIQSPTNQRIAQRMKTMRGERDDALHFVMITMQK</sequence>
<dbReference type="GO" id="GO:0006559">
    <property type="term" value="P:L-phenylalanine catabolic process"/>
    <property type="evidence" value="ECO:0007669"/>
    <property type="project" value="TreeGrafter"/>
</dbReference>
<gene>
    <name evidence="2" type="ORF">K432DRAFT_305915</name>
</gene>
<dbReference type="GO" id="GO:0004364">
    <property type="term" value="F:glutathione transferase activity"/>
    <property type="evidence" value="ECO:0007669"/>
    <property type="project" value="TreeGrafter"/>
</dbReference>